<dbReference type="PROSITE" id="PS51462">
    <property type="entry name" value="NUDIX"/>
    <property type="match status" value="1"/>
</dbReference>
<accession>A0A430QHJ3</accession>
<dbReference type="CDD" id="cd03676">
    <property type="entry name" value="NUDIX_Tnr3_like"/>
    <property type="match status" value="1"/>
</dbReference>
<dbReference type="InterPro" id="IPR015797">
    <property type="entry name" value="NUDIX_hydrolase-like_dom_sf"/>
</dbReference>
<dbReference type="AlphaFoldDB" id="A0A430QHJ3"/>
<dbReference type="PANTHER" id="PTHR13622:SF8">
    <property type="entry name" value="THIAMIN PYROPHOSPHOKINASE 1"/>
    <property type="match status" value="1"/>
</dbReference>
<organism evidence="2 3">
    <name type="scientific">Schistosoma bovis</name>
    <name type="common">Blood fluke</name>
    <dbReference type="NCBI Taxonomy" id="6184"/>
    <lineage>
        <taxon>Eukaryota</taxon>
        <taxon>Metazoa</taxon>
        <taxon>Spiralia</taxon>
        <taxon>Lophotrochozoa</taxon>
        <taxon>Platyhelminthes</taxon>
        <taxon>Trematoda</taxon>
        <taxon>Digenea</taxon>
        <taxon>Strigeidida</taxon>
        <taxon>Schistosomatoidea</taxon>
        <taxon>Schistosomatidae</taxon>
        <taxon>Schistosoma</taxon>
    </lineage>
</organism>
<dbReference type="InterPro" id="IPR031804">
    <property type="entry name" value="DUF4743"/>
</dbReference>
<dbReference type="STRING" id="6184.A0A430QHJ3"/>
<gene>
    <name evidence="2" type="ORF">DC041_0001748</name>
</gene>
<comment type="caution">
    <text evidence="2">The sequence shown here is derived from an EMBL/GenBank/DDBJ whole genome shotgun (WGS) entry which is preliminary data.</text>
</comment>
<dbReference type="Pfam" id="PF15916">
    <property type="entry name" value="DUF4743"/>
    <property type="match status" value="1"/>
</dbReference>
<feature type="domain" description="Nudix hydrolase" evidence="1">
    <location>
        <begin position="120"/>
        <end position="323"/>
    </location>
</feature>
<evidence type="ECO:0000313" key="3">
    <source>
        <dbReference type="Proteomes" id="UP000290809"/>
    </source>
</evidence>
<dbReference type="InterPro" id="IPR000086">
    <property type="entry name" value="NUDIX_hydrolase_dom"/>
</dbReference>
<dbReference type="EMBL" id="QMKO01001711">
    <property type="protein sequence ID" value="RTG87175.1"/>
    <property type="molecule type" value="Genomic_DNA"/>
</dbReference>
<evidence type="ECO:0000259" key="1">
    <source>
        <dbReference type="PROSITE" id="PS51462"/>
    </source>
</evidence>
<dbReference type="PANTHER" id="PTHR13622">
    <property type="entry name" value="THIAMIN PYROPHOSPHOKINASE"/>
    <property type="match status" value="1"/>
</dbReference>
<name>A0A430QHJ3_SCHBO</name>
<reference evidence="2 3" key="1">
    <citation type="journal article" date="2019" name="PLoS Pathog.">
        <title>Genome sequence of the bovine parasite Schistosoma bovis Tanzania.</title>
        <authorList>
            <person name="Oey H."/>
            <person name="Zakrzewski M."/>
            <person name="Gobert G."/>
            <person name="Gravermann K."/>
            <person name="Stoye J."/>
            <person name="Jones M."/>
            <person name="Mcmanus D."/>
            <person name="Krause L."/>
        </authorList>
    </citation>
    <scope>NUCLEOTIDE SEQUENCE [LARGE SCALE GENOMIC DNA]</scope>
    <source>
        <strain evidence="2 3">TAN1997</strain>
    </source>
</reference>
<proteinExistence type="predicted"/>
<sequence>VLLDTLIDFINKHNSGHQVSVHFILPTYCLFALYILQGSSRDKCYKFLLDGYFVGFIHPMFLDWLLKYANVFVKISHPQHGDHCITMHQAMINVNDRSNAVAEVMQDLRTTSPFKALKGWRNEDYGVYVHNREKVLLKIERSASSLLGITRYGVHVNGFFSNRYNYSRKSDRIVNGSSRNSNDSNSLAQIGPDNVFMWLGLRSINKPTSPGMLDNMAAGGLTYGLDVMECARKECQEEASVPEHMLGKLTLVNQISYIFEDERGVCPQIEYCFDLELPPDFIPVSSDGEVDSFRLASISEIKQLIFDEHFKSNSAMVALDFLYRHKFIDKDSVLLSNSSISLFDIRNLVFFANKIGICQI</sequence>
<evidence type="ECO:0000313" key="2">
    <source>
        <dbReference type="EMBL" id="RTG87175.1"/>
    </source>
</evidence>
<dbReference type="SUPFAM" id="SSF55811">
    <property type="entry name" value="Nudix"/>
    <property type="match status" value="1"/>
</dbReference>
<dbReference type="GO" id="GO:0044715">
    <property type="term" value="F:8-oxo-dGDP phosphatase activity"/>
    <property type="evidence" value="ECO:0007669"/>
    <property type="project" value="UniProtKB-ARBA"/>
</dbReference>
<protein>
    <recommendedName>
        <fullName evidence="1">Nudix hydrolase domain-containing protein</fullName>
    </recommendedName>
</protein>
<feature type="non-terminal residue" evidence="2">
    <location>
        <position position="1"/>
    </location>
</feature>
<dbReference type="Pfam" id="PF00293">
    <property type="entry name" value="NUDIX"/>
    <property type="match status" value="1"/>
</dbReference>
<keyword evidence="3" id="KW-1185">Reference proteome</keyword>
<dbReference type="Gene3D" id="3.90.79.10">
    <property type="entry name" value="Nucleoside Triphosphate Pyrophosphohydrolase"/>
    <property type="match status" value="1"/>
</dbReference>
<dbReference type="FunFam" id="3.90.79.10:FF:000019">
    <property type="entry name" value="Thiamin pyrophosphokinase, putative"/>
    <property type="match status" value="1"/>
</dbReference>
<dbReference type="Proteomes" id="UP000290809">
    <property type="component" value="Unassembled WGS sequence"/>
</dbReference>